<dbReference type="InterPro" id="IPR036424">
    <property type="entry name" value="UPP_synth-like_sf"/>
</dbReference>
<organism evidence="3 4">
    <name type="scientific">Dissulfurirhabdus thermomarina</name>
    <dbReference type="NCBI Taxonomy" id="1765737"/>
    <lineage>
        <taxon>Bacteria</taxon>
        <taxon>Deltaproteobacteria</taxon>
        <taxon>Dissulfurirhabdaceae</taxon>
        <taxon>Dissulfurirhabdus</taxon>
    </lineage>
</organism>
<feature type="binding site" evidence="2">
    <location>
        <begin position="29"/>
        <end position="32"/>
    </location>
    <ligand>
        <name>substrate</name>
    </ligand>
</feature>
<feature type="binding site" evidence="2">
    <location>
        <position position="79"/>
    </location>
    <ligand>
        <name>substrate</name>
    </ligand>
</feature>
<dbReference type="PROSITE" id="PS01066">
    <property type="entry name" value="UPP_SYNTHASE"/>
    <property type="match status" value="1"/>
</dbReference>
<feature type="binding site" evidence="2">
    <location>
        <position position="196"/>
    </location>
    <ligand>
        <name>substrate</name>
    </ligand>
</feature>
<evidence type="ECO:0000256" key="2">
    <source>
        <dbReference type="HAMAP-Rule" id="MF_01139"/>
    </source>
</evidence>
<dbReference type="EC" id="2.5.1.-" evidence="2"/>
<gene>
    <name evidence="3" type="ORF">G3N55_09775</name>
</gene>
<evidence type="ECO:0000256" key="1">
    <source>
        <dbReference type="ARBA" id="ARBA00022679"/>
    </source>
</evidence>
<comment type="function">
    <text evidence="2">Catalyzes the condensation of isopentenyl diphosphate (IPP) with allylic pyrophosphates generating different type of terpenoids.</text>
</comment>
<evidence type="ECO:0000313" key="4">
    <source>
        <dbReference type="Proteomes" id="UP000469346"/>
    </source>
</evidence>
<keyword evidence="4" id="KW-1185">Reference proteome</keyword>
<dbReference type="EMBL" id="JAAGRR010000123">
    <property type="protein sequence ID" value="NDY43127.1"/>
    <property type="molecule type" value="Genomic_DNA"/>
</dbReference>
<keyword evidence="2" id="KW-0479">Metal-binding</keyword>
<dbReference type="GO" id="GO:0016094">
    <property type="term" value="P:polyprenol biosynthetic process"/>
    <property type="evidence" value="ECO:0007669"/>
    <property type="project" value="TreeGrafter"/>
</dbReference>
<proteinExistence type="inferred from homology"/>
<comment type="similarity">
    <text evidence="2">Belongs to the UPP synthase family.</text>
</comment>
<keyword evidence="2" id="KW-0460">Magnesium</keyword>
<name>A0A6N9TUL5_DISTH</name>
<feature type="binding site" evidence="2">
    <location>
        <begin position="202"/>
        <end position="204"/>
    </location>
    <ligand>
        <name>substrate</name>
    </ligand>
</feature>
<dbReference type="InterPro" id="IPR018520">
    <property type="entry name" value="UPP_synth-like_CS"/>
</dbReference>
<dbReference type="NCBIfam" id="TIGR00055">
    <property type="entry name" value="uppS"/>
    <property type="match status" value="1"/>
</dbReference>
<dbReference type="GO" id="GO:0008834">
    <property type="term" value="F:ditrans,polycis-undecaprenyl-diphosphate synthase [(2E,6E)-farnesyl-diphosphate specific] activity"/>
    <property type="evidence" value="ECO:0007669"/>
    <property type="project" value="TreeGrafter"/>
</dbReference>
<dbReference type="CDD" id="cd00475">
    <property type="entry name" value="Cis_IPPS"/>
    <property type="match status" value="1"/>
</dbReference>
<feature type="active site" evidence="2">
    <location>
        <position position="28"/>
    </location>
</feature>
<sequence>MNRAPERDAGGAPPAAASAIRHLAVIMDGNGRWARRRGLPRFMGHRQGVQAVRTVVRACRRLEIPVLTLYSFSTENWRRPPEEVRALMDLLHDYLQRELDEMLSTGIRLRTIGEIDRLPERVRGALEDAMARTRDNHGLVLNLALSYGGRDEIVRAARRLAEACRDGRLDPAAIDEDRFAAELYTADLPDPDLLIRTGGEMRLSNFLLYQAAYTELYVTPVLWPDFGEAELLAAIDDFGRRQRRFGRTDEQVQDPCTASGS</sequence>
<protein>
    <recommendedName>
        <fullName evidence="2">Isoprenyl transferase</fullName>
        <ecNumber evidence="2">2.5.1.-</ecNumber>
    </recommendedName>
</protein>
<comment type="cofactor">
    <cofactor evidence="2">
        <name>Mg(2+)</name>
        <dbReference type="ChEBI" id="CHEBI:18420"/>
    </cofactor>
    <text evidence="2">Binds 2 magnesium ions per subunit.</text>
</comment>
<feature type="binding site" evidence="2">
    <location>
        <position position="41"/>
    </location>
    <ligand>
        <name>substrate</name>
    </ligand>
</feature>
<dbReference type="SUPFAM" id="SSF64005">
    <property type="entry name" value="Undecaprenyl diphosphate synthase"/>
    <property type="match status" value="1"/>
</dbReference>
<accession>A0A6N9TUL5</accession>
<comment type="subunit">
    <text evidence="2">Homodimer.</text>
</comment>
<dbReference type="FunFam" id="3.40.1180.10:FF:000001">
    <property type="entry name" value="(2E,6E)-farnesyl-diphosphate-specific ditrans,polycis-undecaprenyl-diphosphate synthase"/>
    <property type="match status" value="1"/>
</dbReference>
<dbReference type="Gene3D" id="3.40.1180.10">
    <property type="entry name" value="Decaprenyl diphosphate synthase-like"/>
    <property type="match status" value="1"/>
</dbReference>
<dbReference type="Proteomes" id="UP000469346">
    <property type="component" value="Unassembled WGS sequence"/>
</dbReference>
<dbReference type="InterPro" id="IPR001441">
    <property type="entry name" value="UPP_synth-like"/>
</dbReference>
<dbReference type="AlphaFoldDB" id="A0A6N9TUL5"/>
<feature type="active site" description="Proton acceptor" evidence="2">
    <location>
        <position position="76"/>
    </location>
</feature>
<dbReference type="Pfam" id="PF01255">
    <property type="entry name" value="Prenyltransf"/>
    <property type="match status" value="1"/>
</dbReference>
<dbReference type="HAMAP" id="MF_01139">
    <property type="entry name" value="ISPT"/>
    <property type="match status" value="1"/>
</dbReference>
<keyword evidence="1 2" id="KW-0808">Transferase</keyword>
<feature type="binding site" evidence="2">
    <location>
        <position position="77"/>
    </location>
    <ligand>
        <name>substrate</name>
    </ligand>
</feature>
<feature type="binding site" evidence="2">
    <location>
        <position position="33"/>
    </location>
    <ligand>
        <name>substrate</name>
    </ligand>
</feature>
<feature type="binding site" evidence="2">
    <location>
        <begin position="73"/>
        <end position="75"/>
    </location>
    <ligand>
        <name>substrate</name>
    </ligand>
</feature>
<feature type="binding site" evidence="2">
    <location>
        <position position="28"/>
    </location>
    <ligand>
        <name>Mg(2+)</name>
        <dbReference type="ChEBI" id="CHEBI:18420"/>
    </ligand>
</feature>
<feature type="binding site" evidence="2">
    <location>
        <position position="215"/>
    </location>
    <ligand>
        <name>Mg(2+)</name>
        <dbReference type="ChEBI" id="CHEBI:18420"/>
    </ligand>
</feature>
<feature type="binding site" evidence="2">
    <location>
        <position position="45"/>
    </location>
    <ligand>
        <name>substrate</name>
    </ligand>
</feature>
<comment type="caution">
    <text evidence="3">The sequence shown here is derived from an EMBL/GenBank/DDBJ whole genome shotgun (WGS) entry which is preliminary data.</text>
</comment>
<dbReference type="PANTHER" id="PTHR10291:SF0">
    <property type="entry name" value="DEHYDRODOLICHYL DIPHOSPHATE SYNTHASE 2"/>
    <property type="match status" value="1"/>
</dbReference>
<dbReference type="GO" id="GO:0000287">
    <property type="term" value="F:magnesium ion binding"/>
    <property type="evidence" value="ECO:0007669"/>
    <property type="project" value="UniProtKB-UniRule"/>
</dbReference>
<evidence type="ECO:0000313" key="3">
    <source>
        <dbReference type="EMBL" id="NDY43127.1"/>
    </source>
</evidence>
<dbReference type="PANTHER" id="PTHR10291">
    <property type="entry name" value="DEHYDRODOLICHYL DIPHOSPHATE SYNTHASE FAMILY MEMBER"/>
    <property type="match status" value="1"/>
</dbReference>
<reference evidence="3 4" key="1">
    <citation type="submission" date="2020-02" db="EMBL/GenBank/DDBJ databases">
        <title>Comparative genomics of sulfur disproportionating microorganisms.</title>
        <authorList>
            <person name="Ward L.M."/>
            <person name="Bertran E."/>
            <person name="Johnston D.T."/>
        </authorList>
    </citation>
    <scope>NUCLEOTIDE SEQUENCE [LARGE SCALE GENOMIC DNA]</scope>
    <source>
        <strain evidence="3 4">DSM 100025</strain>
    </source>
</reference>
<dbReference type="GO" id="GO:0005829">
    <property type="term" value="C:cytosol"/>
    <property type="evidence" value="ECO:0007669"/>
    <property type="project" value="TreeGrafter"/>
</dbReference>
<dbReference type="NCBIfam" id="NF011405">
    <property type="entry name" value="PRK14830.1"/>
    <property type="match status" value="1"/>
</dbReference>